<dbReference type="AlphaFoldDB" id="A0A1W6I0Z8"/>
<dbReference type="EMBL" id="KY434197">
    <property type="protein sequence ID" value="ARM37746.1"/>
    <property type="molecule type" value="mRNA"/>
</dbReference>
<gene>
    <name evidence="3" type="primary">CD3gamma</name>
    <name evidence="3" type="synonym">delta_A</name>
</gene>
<evidence type="ECO:0000256" key="1">
    <source>
        <dbReference type="SAM" id="Phobius"/>
    </source>
</evidence>
<reference evidence="3" key="1">
    <citation type="journal article" date="2017" name="Dev. Comp. Immunol.">
        <title>Evolutionary history of the T cell receptor complex as revealed by small-spotted catshark (Scyliorhinus canicula).</title>
        <authorList>
            <person name="Pettinello R."/>
            <person name="Redmond A.K."/>
            <person name="Secombes C.J."/>
            <person name="Macqueen D.J."/>
            <person name="Dooley H."/>
        </authorList>
    </citation>
    <scope>NUCLEOTIDE SEQUENCE</scope>
    <source>
        <tissue evidence="3">Spleen</tissue>
    </source>
</reference>
<dbReference type="GO" id="GO:0045059">
    <property type="term" value="P:positive thymic T cell selection"/>
    <property type="evidence" value="ECO:0007669"/>
    <property type="project" value="TreeGrafter"/>
</dbReference>
<name>A0A1W6I0Z8_SCYCA</name>
<protein>
    <submittedName>
        <fullName evidence="3">T-cell surface glycoprotein CD3 gammadelta A</fullName>
    </submittedName>
</protein>
<evidence type="ECO:0000313" key="3">
    <source>
        <dbReference type="EMBL" id="ARM37746.1"/>
    </source>
</evidence>
<keyword evidence="1" id="KW-0472">Membrane</keyword>
<dbReference type="InterPro" id="IPR015484">
    <property type="entry name" value="CD3_esu/gsu/dsu"/>
</dbReference>
<dbReference type="GO" id="GO:0007166">
    <property type="term" value="P:cell surface receptor signaling pathway"/>
    <property type="evidence" value="ECO:0007669"/>
    <property type="project" value="TreeGrafter"/>
</dbReference>
<evidence type="ECO:0000256" key="2">
    <source>
        <dbReference type="SAM" id="SignalP"/>
    </source>
</evidence>
<feature type="signal peptide" evidence="2">
    <location>
        <begin position="1"/>
        <end position="23"/>
    </location>
</feature>
<feature type="chain" id="PRO_5012529318" evidence="2">
    <location>
        <begin position="24"/>
        <end position="167"/>
    </location>
</feature>
<dbReference type="GO" id="GO:0042105">
    <property type="term" value="C:alpha-beta T cell receptor complex"/>
    <property type="evidence" value="ECO:0007669"/>
    <property type="project" value="TreeGrafter"/>
</dbReference>
<dbReference type="Gene3D" id="1.10.287.770">
    <property type="entry name" value="YojJ-like"/>
    <property type="match status" value="1"/>
</dbReference>
<sequence length="167" mass="18736">MRSHFLLLAATALISLFFGTSRAEIKFKSIRTYIELRCDTDNITIRQNNKTRIVSSPQRISKGSDTDSSEYSCQSSHQQTAFIFIKRCLNCVNFDSGSIVGIVIGDLIAIILIAVAVYSITSPTKLKIHRASDRQALVPNEDPGPIYTGIKQSDKQEYSRLEFRSKK</sequence>
<organism evidence="3">
    <name type="scientific">Scyliorhinus canicula</name>
    <name type="common">Small-spotted catshark</name>
    <name type="synonym">Squalus canicula</name>
    <dbReference type="NCBI Taxonomy" id="7830"/>
    <lineage>
        <taxon>Eukaryota</taxon>
        <taxon>Metazoa</taxon>
        <taxon>Chordata</taxon>
        <taxon>Craniata</taxon>
        <taxon>Vertebrata</taxon>
        <taxon>Chondrichthyes</taxon>
        <taxon>Elasmobranchii</taxon>
        <taxon>Galeomorphii</taxon>
        <taxon>Galeoidea</taxon>
        <taxon>Carcharhiniformes</taxon>
        <taxon>Scyliorhinidae</taxon>
        <taxon>Scyliorhinus</taxon>
    </lineage>
</organism>
<keyword evidence="1" id="KW-0812">Transmembrane</keyword>
<dbReference type="PANTHER" id="PTHR10570:SF8">
    <property type="entry name" value="T-CELL SURFACE GLYCOPROTEIN CD3 GAMMA CHAIN"/>
    <property type="match status" value="1"/>
</dbReference>
<feature type="transmembrane region" description="Helical" evidence="1">
    <location>
        <begin position="99"/>
        <end position="120"/>
    </location>
</feature>
<accession>A0A1W6I0Z8</accession>
<keyword evidence="1" id="KW-1133">Transmembrane helix</keyword>
<dbReference type="PANTHER" id="PTHR10570">
    <property type="entry name" value="T-CELL SURFACE GLYCOPROTEIN CD3 GAMMA CHAIN / DELTA CHAIN"/>
    <property type="match status" value="1"/>
</dbReference>
<keyword evidence="2" id="KW-0732">Signal</keyword>
<proteinExistence type="evidence at transcript level"/>
<dbReference type="GO" id="GO:0009897">
    <property type="term" value="C:external side of plasma membrane"/>
    <property type="evidence" value="ECO:0007669"/>
    <property type="project" value="TreeGrafter"/>
</dbReference>
<dbReference type="GO" id="GO:0004888">
    <property type="term" value="F:transmembrane signaling receptor activity"/>
    <property type="evidence" value="ECO:0007669"/>
    <property type="project" value="TreeGrafter"/>
</dbReference>